<dbReference type="AlphaFoldDB" id="A0A1J5TW06"/>
<sequence>MDLREQLLPNEKLLTEYTNLFIENKKGNAYLTNRRIFLSTKNNLWNFNTDDIRYMGRMNKPRFSWIWQVLISLMILYSILGGHTLLFLICIILSAARQYLKIDSLEIGLENKKWTIADDNEQLDEMMLQIQTNQVTGLERSEGKPIVDAEEELESKIEINILGENESGPLRSAWLSLSFAFLFYYLNSFRDSGSVWLFVLLISALCSYIIYKDRRNTNTLRKVEPEDGAIRKCWYFILTKLKIEIIRANYSFRLNNKQLEVRNLGYILSSIVLLLAFTVTHINSNLIPMLFGISLATTIYMIGRCLAGIPRSRNRMIARTFACTLVAICVIMPCLTFAPLYVPANAVLPSNFLDGENGNGWKKSYSQVDEYGLGLASTSIYLYADDAKDNEGNEDGYPAILFVIVLKVPFEIDETVPLDILNDQFQKMAIEQDIELDSELESGKRKTSQGYDTEYVIYNGTTKTEKIGTEDINYKVTKGSESKYIGEVWKAPEYNLLVVSMGIGIISSETVNEDTGIEPIDDLVDNLIPNPTDTTDEKNWNEMIDLIPEIYCYEEDWNA</sequence>
<evidence type="ECO:0000313" key="2">
    <source>
        <dbReference type="EMBL" id="OIR17972.1"/>
    </source>
</evidence>
<organism evidence="2 3">
    <name type="scientific">Marine Group III euryarchaeote CG-Epi1</name>
    <dbReference type="NCBI Taxonomy" id="1888995"/>
    <lineage>
        <taxon>Archaea</taxon>
        <taxon>Methanobacteriati</taxon>
        <taxon>Thermoplasmatota</taxon>
        <taxon>Thermoplasmata</taxon>
        <taxon>Candidatus Thermoprofundales</taxon>
    </lineage>
</organism>
<evidence type="ECO:0000313" key="3">
    <source>
        <dbReference type="Proteomes" id="UP000183080"/>
    </source>
</evidence>
<name>A0A1J5TW06_9ARCH</name>
<comment type="caution">
    <text evidence="2">The sequence shown here is derived from an EMBL/GenBank/DDBJ whole genome shotgun (WGS) entry which is preliminary data.</text>
</comment>
<evidence type="ECO:0000256" key="1">
    <source>
        <dbReference type="SAM" id="Phobius"/>
    </source>
</evidence>
<dbReference type="EMBL" id="MIZA01000021">
    <property type="protein sequence ID" value="OIR17972.1"/>
    <property type="molecule type" value="Genomic_DNA"/>
</dbReference>
<keyword evidence="1" id="KW-0812">Transmembrane</keyword>
<keyword evidence="1" id="KW-1133">Transmembrane helix</keyword>
<keyword evidence="1" id="KW-0472">Membrane</keyword>
<proteinExistence type="predicted"/>
<feature type="transmembrane region" description="Helical" evidence="1">
    <location>
        <begin position="263"/>
        <end position="283"/>
    </location>
</feature>
<dbReference type="Proteomes" id="UP000183080">
    <property type="component" value="Unassembled WGS sequence"/>
</dbReference>
<reference evidence="2 3" key="1">
    <citation type="submission" date="2016-08" db="EMBL/GenBank/DDBJ databases">
        <title>New Insights into Marine Group III Euryarchaeota, from dark to light.</title>
        <authorList>
            <person name="Haro-Moreno J.M."/>
            <person name="Rodriguez-Valera F."/>
            <person name="Lopez-Garcia P."/>
            <person name="Moreira D."/>
            <person name="Martin-Cuadrado A.B."/>
        </authorList>
    </citation>
    <scope>NUCLEOTIDE SEQUENCE [LARGE SCALE GENOMIC DNA]</scope>
    <source>
        <strain evidence="2">CG-Epi1</strain>
    </source>
</reference>
<feature type="transmembrane region" description="Helical" evidence="1">
    <location>
        <begin position="65"/>
        <end position="93"/>
    </location>
</feature>
<feature type="transmembrane region" description="Helical" evidence="1">
    <location>
        <begin position="289"/>
        <end position="309"/>
    </location>
</feature>
<accession>A0A1J5TW06</accession>
<feature type="transmembrane region" description="Helical" evidence="1">
    <location>
        <begin position="193"/>
        <end position="211"/>
    </location>
</feature>
<protein>
    <submittedName>
        <fullName evidence="2">Uncharacterized protein</fullName>
    </submittedName>
</protein>
<feature type="transmembrane region" description="Helical" evidence="1">
    <location>
        <begin position="321"/>
        <end position="342"/>
    </location>
</feature>
<gene>
    <name evidence="2" type="ORF">BD935_02100</name>
</gene>